<accession>A0A2N1MZL3</accession>
<feature type="compositionally biased region" description="Acidic residues" evidence="1">
    <location>
        <begin position="56"/>
        <end position="67"/>
    </location>
</feature>
<dbReference type="VEuPathDB" id="FungiDB:FUN_024814"/>
<dbReference type="VEuPathDB" id="FungiDB:RhiirA1_468767"/>
<gene>
    <name evidence="2" type="ORF">RhiirC2_852413</name>
</gene>
<reference evidence="2 3" key="2">
    <citation type="submission" date="2017-10" db="EMBL/GenBank/DDBJ databases">
        <title>Extensive intraspecific genome diversity in a model arbuscular mycorrhizal fungus.</title>
        <authorList>
            <person name="Chen E.C.H."/>
            <person name="Morin E."/>
            <person name="Baudet D."/>
            <person name="Noel J."/>
            <person name="Ndikumana S."/>
            <person name="Charron P."/>
            <person name="St-Onge C."/>
            <person name="Giorgi J."/>
            <person name="Grigoriev I.V."/>
            <person name="Roux C."/>
            <person name="Martin F.M."/>
            <person name="Corradi N."/>
        </authorList>
    </citation>
    <scope>NUCLEOTIDE SEQUENCE [LARGE SCALE GENOMIC DNA]</scope>
    <source>
        <strain evidence="2 3">C2</strain>
    </source>
</reference>
<dbReference type="VEuPathDB" id="FungiDB:RhiirFUN_014996"/>
<feature type="region of interest" description="Disordered" evidence="1">
    <location>
        <begin position="1"/>
        <end position="26"/>
    </location>
</feature>
<organism evidence="2 3">
    <name type="scientific">Rhizophagus irregularis</name>
    <dbReference type="NCBI Taxonomy" id="588596"/>
    <lineage>
        <taxon>Eukaryota</taxon>
        <taxon>Fungi</taxon>
        <taxon>Fungi incertae sedis</taxon>
        <taxon>Mucoromycota</taxon>
        <taxon>Glomeromycotina</taxon>
        <taxon>Glomeromycetes</taxon>
        <taxon>Glomerales</taxon>
        <taxon>Glomeraceae</taxon>
        <taxon>Rhizophagus</taxon>
    </lineage>
</organism>
<protein>
    <submittedName>
        <fullName evidence="2">Uncharacterized protein</fullName>
    </submittedName>
</protein>
<dbReference type="VEuPathDB" id="FungiDB:RhiirFUN_026836"/>
<dbReference type="Proteomes" id="UP000233469">
    <property type="component" value="Unassembled WGS sequence"/>
</dbReference>
<proteinExistence type="predicted"/>
<feature type="compositionally biased region" description="Basic residues" evidence="1">
    <location>
        <begin position="1"/>
        <end position="11"/>
    </location>
</feature>
<dbReference type="AlphaFoldDB" id="A0A2N1MZL3"/>
<comment type="caution">
    <text evidence="2">The sequence shown here is derived from an EMBL/GenBank/DDBJ whole genome shotgun (WGS) entry which is preliminary data.</text>
</comment>
<reference evidence="2 3" key="1">
    <citation type="submission" date="2016-04" db="EMBL/GenBank/DDBJ databases">
        <title>Genome analyses suggest a sexual origin of heterokaryosis in a supposedly ancient asexual fungus.</title>
        <authorList>
            <person name="Ropars J."/>
            <person name="Sedzielewska K."/>
            <person name="Noel J."/>
            <person name="Charron P."/>
            <person name="Farinelli L."/>
            <person name="Marton T."/>
            <person name="Kruger M."/>
            <person name="Pelin A."/>
            <person name="Brachmann A."/>
            <person name="Corradi N."/>
        </authorList>
    </citation>
    <scope>NUCLEOTIDE SEQUENCE [LARGE SCALE GENOMIC DNA]</scope>
    <source>
        <strain evidence="2 3">C2</strain>
    </source>
</reference>
<name>A0A2N1MZL3_9GLOM</name>
<dbReference type="EMBL" id="LLXL01001006">
    <property type="protein sequence ID" value="PKK67085.1"/>
    <property type="molecule type" value="Genomic_DNA"/>
</dbReference>
<evidence type="ECO:0000313" key="3">
    <source>
        <dbReference type="Proteomes" id="UP000233469"/>
    </source>
</evidence>
<sequence>MSLKRSIKSKSRSLNLRQRDDNSLNSTELIMNEGDSDKNYNNDDVEFNGSIKIPFEQEEREENDFSDNIDGKPIEIFEQNENELSENIDEYESFKNIFNSDSENIFENSSLLNSSFDGEFDPYFSLSTSASIFAWITIEVDSKSATNAYEDLIKILNHPNFDIKDVPMNIRNFKEISQNQLPLLIIKKHTIPISDMKTQSTSQPTRKVYPVSLIDTLTKILSNLFLVSKMYNGPGIEIENKIEYFTGEFVYIITSNRLNCMRITSIIFHNENVKLKLQRFLRFKKLSDQFKTSERASNINTRWLLEDKPIIVDPRVLVNKTSKVLCLELGLKNQKPVLDDLMFDHLLQTPHDIYHAIAGKILRLMDCTFNMFSSTGNNDFIKT</sequence>
<evidence type="ECO:0000313" key="2">
    <source>
        <dbReference type="EMBL" id="PKK67085.1"/>
    </source>
</evidence>
<evidence type="ECO:0000256" key="1">
    <source>
        <dbReference type="SAM" id="MobiDB-lite"/>
    </source>
</evidence>
<feature type="region of interest" description="Disordered" evidence="1">
    <location>
        <begin position="51"/>
        <end position="70"/>
    </location>
</feature>